<dbReference type="Proteomes" id="UP000030655">
    <property type="component" value="Unassembled WGS sequence"/>
</dbReference>
<evidence type="ECO:0000256" key="5">
    <source>
        <dbReference type="ARBA" id="ARBA00022692"/>
    </source>
</evidence>
<dbReference type="OrthoDB" id="655540at2759"/>
<feature type="transmembrane region" description="Helical" evidence="9">
    <location>
        <begin position="329"/>
        <end position="350"/>
    </location>
</feature>
<evidence type="ECO:0000256" key="1">
    <source>
        <dbReference type="ARBA" id="ARBA00004128"/>
    </source>
</evidence>
<feature type="transmembrane region" description="Helical" evidence="9">
    <location>
        <begin position="43"/>
        <end position="67"/>
    </location>
</feature>
<evidence type="ECO:0000256" key="7">
    <source>
        <dbReference type="ARBA" id="ARBA00022989"/>
    </source>
</evidence>
<evidence type="ECO:0000256" key="6">
    <source>
        <dbReference type="ARBA" id="ARBA00022970"/>
    </source>
</evidence>
<feature type="transmembrane region" description="Helical" evidence="9">
    <location>
        <begin position="233"/>
        <end position="257"/>
    </location>
</feature>
<proteinExistence type="inferred from homology"/>
<dbReference type="VEuPathDB" id="MicrosporidiaDB:H312_00472"/>
<keyword evidence="6" id="KW-0029">Amino-acid transport</keyword>
<evidence type="ECO:0000256" key="9">
    <source>
        <dbReference type="SAM" id="Phobius"/>
    </source>
</evidence>
<keyword evidence="12" id="KW-1185">Reference proteome</keyword>
<dbReference type="GO" id="GO:0015194">
    <property type="term" value="F:L-serine transmembrane transporter activity"/>
    <property type="evidence" value="ECO:0007669"/>
    <property type="project" value="TreeGrafter"/>
</dbReference>
<feature type="transmembrane region" description="Helical" evidence="9">
    <location>
        <begin position="386"/>
        <end position="409"/>
    </location>
</feature>
<evidence type="ECO:0000256" key="4">
    <source>
        <dbReference type="ARBA" id="ARBA00022554"/>
    </source>
</evidence>
<dbReference type="GO" id="GO:0005302">
    <property type="term" value="F:L-tyrosine transmembrane transporter activity"/>
    <property type="evidence" value="ECO:0007669"/>
    <property type="project" value="TreeGrafter"/>
</dbReference>
<keyword evidence="8 9" id="KW-0472">Membrane</keyword>
<feature type="domain" description="Amino acid transporter transmembrane" evidence="10">
    <location>
        <begin position="17"/>
        <end position="406"/>
    </location>
</feature>
<dbReference type="GO" id="GO:0005290">
    <property type="term" value="F:L-histidine transmembrane transporter activity"/>
    <property type="evidence" value="ECO:0007669"/>
    <property type="project" value="TreeGrafter"/>
</dbReference>
<evidence type="ECO:0000313" key="12">
    <source>
        <dbReference type="Proteomes" id="UP000030655"/>
    </source>
</evidence>
<feature type="transmembrane region" description="Helical" evidence="9">
    <location>
        <begin position="189"/>
        <end position="212"/>
    </location>
</feature>
<dbReference type="PANTHER" id="PTHR22950">
    <property type="entry name" value="AMINO ACID TRANSPORTER"/>
    <property type="match status" value="1"/>
</dbReference>
<feature type="transmembrane region" description="Helical" evidence="9">
    <location>
        <begin position="129"/>
        <end position="149"/>
    </location>
</feature>
<name>A0A059F467_9MICR</name>
<feature type="transmembrane region" description="Helical" evidence="9">
    <location>
        <begin position="284"/>
        <end position="308"/>
    </location>
</feature>
<dbReference type="GO" id="GO:0061459">
    <property type="term" value="F:L-arginine transmembrane transporter activity"/>
    <property type="evidence" value="ECO:0007669"/>
    <property type="project" value="TreeGrafter"/>
</dbReference>
<protein>
    <recommendedName>
        <fullName evidence="10">Amino acid transporter transmembrane domain-containing protein</fullName>
    </recommendedName>
</protein>
<dbReference type="GO" id="GO:0005313">
    <property type="term" value="F:L-glutamate transmembrane transporter activity"/>
    <property type="evidence" value="ECO:0007669"/>
    <property type="project" value="TreeGrafter"/>
</dbReference>
<comment type="similarity">
    <text evidence="2">Belongs to the amino acid/polyamine transporter 2 family.</text>
</comment>
<feature type="transmembrane region" description="Helical" evidence="9">
    <location>
        <begin position="88"/>
        <end position="109"/>
    </location>
</feature>
<evidence type="ECO:0000256" key="2">
    <source>
        <dbReference type="ARBA" id="ARBA00008066"/>
    </source>
</evidence>
<dbReference type="GO" id="GO:0015189">
    <property type="term" value="F:L-lysine transmembrane transporter activity"/>
    <property type="evidence" value="ECO:0007669"/>
    <property type="project" value="TreeGrafter"/>
</dbReference>
<keyword evidence="5 9" id="KW-0812">Transmembrane</keyword>
<dbReference type="HOGENOM" id="CLU_679664_0_0_1"/>
<comment type="subcellular location">
    <subcellularLocation>
        <location evidence="1">Vacuole membrane</location>
        <topology evidence="1">Multi-pass membrane protein</topology>
    </subcellularLocation>
</comment>
<feature type="transmembrane region" description="Helical" evidence="9">
    <location>
        <begin position="161"/>
        <end position="183"/>
    </location>
</feature>
<accession>A0A059F467</accession>
<evidence type="ECO:0000256" key="8">
    <source>
        <dbReference type="ARBA" id="ARBA00023136"/>
    </source>
</evidence>
<gene>
    <name evidence="11" type="ORF">H312_00472</name>
</gene>
<dbReference type="InterPro" id="IPR013057">
    <property type="entry name" value="AA_transpt_TM"/>
</dbReference>
<dbReference type="EMBL" id="KK365133">
    <property type="protein sequence ID" value="KCZ81990.1"/>
    <property type="molecule type" value="Genomic_DNA"/>
</dbReference>
<dbReference type="GO" id="GO:0005774">
    <property type="term" value="C:vacuolar membrane"/>
    <property type="evidence" value="ECO:0007669"/>
    <property type="project" value="UniProtKB-SubCell"/>
</dbReference>
<organism evidence="11 12">
    <name type="scientific">Anncaliia algerae PRA339</name>
    <dbReference type="NCBI Taxonomy" id="1288291"/>
    <lineage>
        <taxon>Eukaryota</taxon>
        <taxon>Fungi</taxon>
        <taxon>Fungi incertae sedis</taxon>
        <taxon>Microsporidia</taxon>
        <taxon>Tubulinosematoidea</taxon>
        <taxon>Tubulinosematidae</taxon>
        <taxon>Anncaliia</taxon>
    </lineage>
</organism>
<reference evidence="11 12" key="2">
    <citation type="submission" date="2014-03" db="EMBL/GenBank/DDBJ databases">
        <title>The Genome Sequence of Anncaliia algerae insect isolate PRA339.</title>
        <authorList>
            <consortium name="The Broad Institute Genome Sequencing Platform"/>
            <consortium name="The Broad Institute Genome Sequencing Center for Infectious Disease"/>
            <person name="Cuomo C."/>
            <person name="Becnel J."/>
            <person name="Sanscrainte N."/>
            <person name="Walker B."/>
            <person name="Young S.K."/>
            <person name="Zeng Q."/>
            <person name="Gargeya S."/>
            <person name="Fitzgerald M."/>
            <person name="Haas B."/>
            <person name="Abouelleil A."/>
            <person name="Alvarado L."/>
            <person name="Arachchi H.M."/>
            <person name="Berlin A.M."/>
            <person name="Chapman S.B."/>
            <person name="Dewar J."/>
            <person name="Goldberg J."/>
            <person name="Griggs A."/>
            <person name="Gujja S."/>
            <person name="Hansen M."/>
            <person name="Howarth C."/>
            <person name="Imamovic A."/>
            <person name="Larimer J."/>
            <person name="McCowan C."/>
            <person name="Murphy C."/>
            <person name="Neiman D."/>
            <person name="Pearson M."/>
            <person name="Priest M."/>
            <person name="Roberts A."/>
            <person name="Saif S."/>
            <person name="Shea T."/>
            <person name="Sisk P."/>
            <person name="Sykes S."/>
            <person name="Wortman J."/>
            <person name="Nusbaum C."/>
            <person name="Birren B."/>
        </authorList>
    </citation>
    <scope>NUCLEOTIDE SEQUENCE [LARGE SCALE GENOMIC DNA]</scope>
    <source>
        <strain evidence="11 12">PRA339</strain>
    </source>
</reference>
<reference evidence="12" key="1">
    <citation type="submission" date="2013-02" db="EMBL/GenBank/DDBJ databases">
        <authorList>
            <consortium name="The Broad Institute Genome Sequencing Platform"/>
            <person name="Cuomo C."/>
            <person name="Becnel J."/>
            <person name="Sanscrainte N."/>
            <person name="Walker B."/>
            <person name="Young S.K."/>
            <person name="Zeng Q."/>
            <person name="Gargeya S."/>
            <person name="Fitzgerald M."/>
            <person name="Haas B."/>
            <person name="Abouelleil A."/>
            <person name="Alvarado L."/>
            <person name="Arachchi H.M."/>
            <person name="Berlin A.M."/>
            <person name="Chapman S.B."/>
            <person name="Dewar J."/>
            <person name="Goldberg J."/>
            <person name="Griggs A."/>
            <person name="Gujja S."/>
            <person name="Hansen M."/>
            <person name="Howarth C."/>
            <person name="Imamovic A."/>
            <person name="Larimer J."/>
            <person name="McCowan C."/>
            <person name="Murphy C."/>
            <person name="Neiman D."/>
            <person name="Pearson M."/>
            <person name="Priest M."/>
            <person name="Roberts A."/>
            <person name="Saif S."/>
            <person name="Shea T."/>
            <person name="Sisk P."/>
            <person name="Sykes S."/>
            <person name="Wortman J."/>
            <person name="Nusbaum C."/>
            <person name="Birren B."/>
        </authorList>
    </citation>
    <scope>NUCLEOTIDE SEQUENCE [LARGE SCALE GENOMIC DNA]</scope>
    <source>
        <strain evidence="12">PRA339</strain>
    </source>
</reference>
<dbReference type="AlphaFoldDB" id="A0A059F467"/>
<evidence type="ECO:0000313" key="11">
    <source>
        <dbReference type="EMBL" id="KCZ81990.1"/>
    </source>
</evidence>
<sequence length="427" mass="47687">MEVFNTYDEDESTKMNIIAMSFFLACSMIGAGTLTLNSSFSNMGWLLGFIGMLLLAVITAVSLIILDENLNISAEKGSIAAIFNKYKVFKYLINVCIAVSGFLTTFYYYSLVIDFSMSLFNMLKLGPQIGILFNVLFNLVIIAFLLFLLLKNIKENKFTAYAMITSLSVVMLSLLGLLCYFGSTVNSIATTQAIFSLNAFKAFSNMVFAFSFQQTYPCLIPSLRNSNAYRKRITIVLAVSLGFIFYSIFGLLGYFLFGAVNSNIITSFTDIYYNIPDENKVEKILFLSFSIFFKIVFSFILLMAIVFQSIASKNSATELFKTVIRNEKVLSYGISTFQVSCFLIFGLTQINPESFLSILGVFIEPFINFILPAIATIIFIRKRVYFLSSAIVLIVLTIGISGFSISSMISQHLTSSNNTTQAFNITE</sequence>
<dbReference type="Pfam" id="PF01490">
    <property type="entry name" value="Aa_trans"/>
    <property type="match status" value="1"/>
</dbReference>
<feature type="transmembrane region" description="Helical" evidence="9">
    <location>
        <begin position="17"/>
        <end position="37"/>
    </location>
</feature>
<keyword evidence="3" id="KW-0813">Transport</keyword>
<keyword evidence="4" id="KW-0926">Vacuole</keyword>
<keyword evidence="7 9" id="KW-1133">Transmembrane helix</keyword>
<evidence type="ECO:0000259" key="10">
    <source>
        <dbReference type="Pfam" id="PF01490"/>
    </source>
</evidence>
<evidence type="ECO:0000256" key="3">
    <source>
        <dbReference type="ARBA" id="ARBA00022448"/>
    </source>
</evidence>
<dbReference type="PANTHER" id="PTHR22950:SF678">
    <property type="entry name" value="VACUOLAR AMINO ACID TRANSPORTER 5-RELATED"/>
    <property type="match status" value="1"/>
</dbReference>
<feature type="transmembrane region" description="Helical" evidence="9">
    <location>
        <begin position="356"/>
        <end position="379"/>
    </location>
</feature>